<feature type="region of interest" description="Disordered" evidence="7">
    <location>
        <begin position="862"/>
        <end position="893"/>
    </location>
</feature>
<dbReference type="AlphaFoldDB" id="C5FBL2"/>
<keyword evidence="6" id="KW-0175">Coiled coil</keyword>
<dbReference type="GO" id="GO:0006896">
    <property type="term" value="P:Golgi to vacuole transport"/>
    <property type="evidence" value="ECO:0007669"/>
    <property type="project" value="TreeGrafter"/>
</dbReference>
<dbReference type="OrthoDB" id="4170707at2759"/>
<dbReference type="GO" id="GO:0019905">
    <property type="term" value="F:syntaxin binding"/>
    <property type="evidence" value="ECO:0007669"/>
    <property type="project" value="TreeGrafter"/>
</dbReference>
<dbReference type="STRING" id="554155.C5FBL2"/>
<dbReference type="InterPro" id="IPR039745">
    <property type="entry name" value="Vps54"/>
</dbReference>
<name>C5FBL2_ARTOC</name>
<feature type="domain" description="Vacuolar protein sorting-associated protein 54 C-terminal" evidence="8">
    <location>
        <begin position="633"/>
        <end position="715"/>
    </location>
</feature>
<feature type="compositionally biased region" description="Low complexity" evidence="7">
    <location>
        <begin position="879"/>
        <end position="893"/>
    </location>
</feature>
<dbReference type="VEuPathDB" id="FungiDB:MCYG_00084"/>
<protein>
    <recommendedName>
        <fullName evidence="8">Vacuolar protein sorting-associated protein 54 C-terminal domain-containing protein</fullName>
    </recommendedName>
</protein>
<reference evidence="10" key="1">
    <citation type="journal article" date="2012" name="MBio">
        <title>Comparative genome analysis of Trichophyton rubrum and related dermatophytes reveals candidate genes involved in infection.</title>
        <authorList>
            <person name="Martinez D.A."/>
            <person name="Oliver B.G."/>
            <person name="Graeser Y."/>
            <person name="Goldberg J.M."/>
            <person name="Li W."/>
            <person name="Martinez-Rossi N.M."/>
            <person name="Monod M."/>
            <person name="Shelest E."/>
            <person name="Barton R.C."/>
            <person name="Birch E."/>
            <person name="Brakhage A.A."/>
            <person name="Chen Z."/>
            <person name="Gurr S.J."/>
            <person name="Heiman D."/>
            <person name="Heitman J."/>
            <person name="Kosti I."/>
            <person name="Rossi A."/>
            <person name="Saif S."/>
            <person name="Samalova M."/>
            <person name="Saunders C.W."/>
            <person name="Shea T."/>
            <person name="Summerbell R.C."/>
            <person name="Xu J."/>
            <person name="Young S."/>
            <person name="Zeng Q."/>
            <person name="Birren B.W."/>
            <person name="Cuomo C.A."/>
            <person name="White T.C."/>
        </authorList>
    </citation>
    <scope>NUCLEOTIDE SEQUENCE [LARGE SCALE GENOMIC DNA]</scope>
    <source>
        <strain evidence="10">ATCC MYA-4605 / CBS 113480</strain>
    </source>
</reference>
<dbReference type="Proteomes" id="UP000002035">
    <property type="component" value="Unassembled WGS sequence"/>
</dbReference>
<dbReference type="EMBL" id="DS995701">
    <property type="protein sequence ID" value="EEQ27196.1"/>
    <property type="molecule type" value="Genomic_DNA"/>
</dbReference>
<keyword evidence="3" id="KW-0813">Transport</keyword>
<dbReference type="GeneID" id="9223434"/>
<feature type="compositionally biased region" description="Low complexity" evidence="7">
    <location>
        <begin position="413"/>
        <end position="423"/>
    </location>
</feature>
<comment type="similarity">
    <text evidence="2">Belongs to the VPS54 family.</text>
</comment>
<dbReference type="OMA" id="QWSKAFE"/>
<dbReference type="GO" id="GO:0042147">
    <property type="term" value="P:retrograde transport, endosome to Golgi"/>
    <property type="evidence" value="ECO:0007669"/>
    <property type="project" value="InterPro"/>
</dbReference>
<evidence type="ECO:0000313" key="10">
    <source>
        <dbReference type="Proteomes" id="UP000002035"/>
    </source>
</evidence>
<feature type="compositionally biased region" description="Polar residues" evidence="7">
    <location>
        <begin position="424"/>
        <end position="434"/>
    </location>
</feature>
<evidence type="ECO:0000313" key="9">
    <source>
        <dbReference type="EMBL" id="EEQ27196.1"/>
    </source>
</evidence>
<comment type="subcellular location">
    <subcellularLocation>
        <location evidence="1">Golgi apparatus</location>
        <location evidence="1">trans-Golgi network</location>
    </subcellularLocation>
</comment>
<keyword evidence="4" id="KW-0653">Protein transport</keyword>
<dbReference type="Pfam" id="PF07928">
    <property type="entry name" value="Vps54"/>
    <property type="match status" value="1"/>
</dbReference>
<sequence>MLEAISTLLQPPVIRTGLPPHTVVHSPTSRDIPPVTLTTVPHVEPSTFNEYLSQVGILSDAFHRSKLESKDGGAQVFRQDGELAPRGKRKASVSKRGQPAMLSTIPPVYFDENFCLENPRTFGVVSEHAEVVKQPPSTTRDLNKGANGTAADGNPQPARKALTTNAILQEKLSWYMDTIEIHLISSISQASASVFAALGSLRGLQDEVANPVAKIQKLREDLAQLDKDMVARGCEIVSMKRRRNNLGKLGEATKQLQCVLSGASHCEELVDSGSWRRLYNTYRTSNSLRLERLLQGINQLRLRIREGYEARLLNILLCDLRRHVSGVPSGDTLARWVDTAKRSRGSTDVSPSKPASMMTAEKLREELIPVLQGLGQSQYLAAPGTAFREAVIREMKSLIRQHLQSSTDDDAESLASASTLASSPRPSQQEKQSILSRNLRALNPEDSEALFVRIYCGIGEALRRLNVQIKVLLDITSGMKTTQTLDMSSLLIQAVDKAESEMTKVLRVRTEQTIRLGSTDFLRYFTLNRLFVNECEAVSGHSRAALRGVVNNQIHDFIPLLHVEEKQKLAQKMESEKWEPVDFKPQDASILAHILQSMTSDPPAWLSYTDTGTAGLETAKQNKTGPTLAVIEEEEFMLVDSAAFALRGIEQYAILLASIPGMVNEISTALLDYLKLYNSRTQELILGAGARITAGLANINTKHLALASQSLSFFIGRAKTHYVDELVVDSGPMVLEQALQPVIFCHAGGCDGWSKIEWDDEDEVQRNVSPHMETLTKEALTLQRVLSKYLPASSMRMIVRRVFASYKEQWSKAFEGAAIHTEAGKARLLRDAELLKAKLDKIDGADELGVHMVNIVKAKQLLSRPKASRDAPSDEGRPAAVNEASSSESAAGG</sequence>
<dbReference type="GO" id="GO:0005829">
    <property type="term" value="C:cytosol"/>
    <property type="evidence" value="ECO:0007669"/>
    <property type="project" value="GOC"/>
</dbReference>
<dbReference type="PANTHER" id="PTHR12965">
    <property type="entry name" value="VACUOLAR PROTEIN SORTING 54"/>
    <property type="match status" value="1"/>
</dbReference>
<evidence type="ECO:0000256" key="1">
    <source>
        <dbReference type="ARBA" id="ARBA00004601"/>
    </source>
</evidence>
<dbReference type="InterPro" id="IPR012501">
    <property type="entry name" value="Vps54_C"/>
</dbReference>
<keyword evidence="10" id="KW-1185">Reference proteome</keyword>
<dbReference type="GO" id="GO:0015031">
    <property type="term" value="P:protein transport"/>
    <property type="evidence" value="ECO:0007669"/>
    <property type="project" value="UniProtKB-KW"/>
</dbReference>
<dbReference type="PANTHER" id="PTHR12965:SF0">
    <property type="entry name" value="VACUOLAR PROTEIN SORTING-ASSOCIATED PROTEIN 54"/>
    <property type="match status" value="1"/>
</dbReference>
<evidence type="ECO:0000256" key="2">
    <source>
        <dbReference type="ARBA" id="ARBA00009150"/>
    </source>
</evidence>
<dbReference type="HOGENOM" id="CLU_003094_1_0_1"/>
<evidence type="ECO:0000256" key="3">
    <source>
        <dbReference type="ARBA" id="ARBA00022448"/>
    </source>
</evidence>
<evidence type="ECO:0000256" key="7">
    <source>
        <dbReference type="SAM" id="MobiDB-lite"/>
    </source>
</evidence>
<evidence type="ECO:0000256" key="6">
    <source>
        <dbReference type="ARBA" id="ARBA00023054"/>
    </source>
</evidence>
<feature type="compositionally biased region" description="Basic and acidic residues" evidence="7">
    <location>
        <begin position="867"/>
        <end position="877"/>
    </location>
</feature>
<accession>C5FBL2</accession>
<dbReference type="GO" id="GO:0000938">
    <property type="term" value="C:GARP complex"/>
    <property type="evidence" value="ECO:0007669"/>
    <property type="project" value="InterPro"/>
</dbReference>
<gene>
    <name evidence="9" type="ORF">MCYG_00084</name>
</gene>
<keyword evidence="5" id="KW-0333">Golgi apparatus</keyword>
<dbReference type="eggNOG" id="KOG2115">
    <property type="taxonomic scope" value="Eukaryota"/>
</dbReference>
<evidence type="ECO:0000256" key="5">
    <source>
        <dbReference type="ARBA" id="ARBA00023034"/>
    </source>
</evidence>
<dbReference type="RefSeq" id="XP_002849980.1">
    <property type="nucleotide sequence ID" value="XM_002849934.1"/>
</dbReference>
<organism evidence="9 10">
    <name type="scientific">Arthroderma otae (strain ATCC MYA-4605 / CBS 113480)</name>
    <name type="common">Microsporum canis</name>
    <dbReference type="NCBI Taxonomy" id="554155"/>
    <lineage>
        <taxon>Eukaryota</taxon>
        <taxon>Fungi</taxon>
        <taxon>Dikarya</taxon>
        <taxon>Ascomycota</taxon>
        <taxon>Pezizomycotina</taxon>
        <taxon>Eurotiomycetes</taxon>
        <taxon>Eurotiomycetidae</taxon>
        <taxon>Onygenales</taxon>
        <taxon>Arthrodermataceae</taxon>
        <taxon>Microsporum</taxon>
    </lineage>
</organism>
<evidence type="ECO:0000256" key="4">
    <source>
        <dbReference type="ARBA" id="ARBA00022927"/>
    </source>
</evidence>
<feature type="region of interest" description="Disordered" evidence="7">
    <location>
        <begin position="406"/>
        <end position="434"/>
    </location>
</feature>
<evidence type="ECO:0000259" key="8">
    <source>
        <dbReference type="Pfam" id="PF07928"/>
    </source>
</evidence>
<feature type="region of interest" description="Disordered" evidence="7">
    <location>
        <begin position="133"/>
        <end position="158"/>
    </location>
</feature>
<proteinExistence type="inferred from homology"/>